<feature type="transmembrane region" description="Helical" evidence="7">
    <location>
        <begin position="107"/>
        <end position="128"/>
    </location>
</feature>
<reference evidence="9" key="1">
    <citation type="submission" date="2020-07" db="EMBL/GenBank/DDBJ databases">
        <title>Huge and variable diversity of episymbiotic CPR bacteria and DPANN archaea in groundwater ecosystems.</title>
        <authorList>
            <person name="He C.Y."/>
            <person name="Keren R."/>
            <person name="Whittaker M."/>
            <person name="Farag I.F."/>
            <person name="Doudna J."/>
            <person name="Cate J.H.D."/>
            <person name="Banfield J.F."/>
        </authorList>
    </citation>
    <scope>NUCLEOTIDE SEQUENCE</scope>
    <source>
        <strain evidence="9">NC_groundwater_1818_Pr3_B-0.1um_66_35</strain>
    </source>
</reference>
<comment type="subcellular location">
    <subcellularLocation>
        <location evidence="1 7">Cell membrane</location>
        <topology evidence="1 7">Multi-pass membrane protein</topology>
    </subcellularLocation>
</comment>
<name>A0A933VY48_RHOPL</name>
<keyword evidence="6 7" id="KW-0472">Membrane</keyword>
<feature type="domain" description="ABC transmembrane type-1" evidence="8">
    <location>
        <begin position="103"/>
        <end position="316"/>
    </location>
</feature>
<evidence type="ECO:0000256" key="6">
    <source>
        <dbReference type="ARBA" id="ARBA00023136"/>
    </source>
</evidence>
<dbReference type="InterPro" id="IPR035906">
    <property type="entry name" value="MetI-like_sf"/>
</dbReference>
<dbReference type="Proteomes" id="UP000782519">
    <property type="component" value="Unassembled WGS sequence"/>
</dbReference>
<evidence type="ECO:0000256" key="2">
    <source>
        <dbReference type="ARBA" id="ARBA00022448"/>
    </source>
</evidence>
<evidence type="ECO:0000256" key="5">
    <source>
        <dbReference type="ARBA" id="ARBA00022989"/>
    </source>
</evidence>
<dbReference type="GO" id="GO:0005886">
    <property type="term" value="C:plasma membrane"/>
    <property type="evidence" value="ECO:0007669"/>
    <property type="project" value="UniProtKB-SubCell"/>
</dbReference>
<comment type="caution">
    <text evidence="9">The sequence shown here is derived from an EMBL/GenBank/DDBJ whole genome shotgun (WGS) entry which is preliminary data.</text>
</comment>
<feature type="transmembrane region" description="Helical" evidence="7">
    <location>
        <begin position="295"/>
        <end position="315"/>
    </location>
</feature>
<dbReference type="Gene3D" id="1.10.3720.10">
    <property type="entry name" value="MetI-like"/>
    <property type="match status" value="1"/>
</dbReference>
<proteinExistence type="inferred from homology"/>
<sequence>MRRRRRCGRWRWRVSDAVLTPSALALPRPAAVLRRRPLRLRGGAAYALVGPAVVLMLLMLIGPLCGVIALSFTDYQLGAPSFAWIGLANYQDMFADKTFWISLTNTLTYVVVVVPGSVVLGLGVALLIQSGTGLRAFYRTVYFLPVMATLIAMAIVWEFMLHPQFGLVNGLLRSVGLPAHGWLQERDTALLSLCVIGVWQALGFNMVLFLAGLVSIPKALYDAAEIDGAGGAWSQFRLVTWPLLGPVTVFVVVITGIRSFQVFDTVHVLTKGGPSKATEVLIHTMYMEGFEFFRSGYAAALTVVFLVCVLALTLVKARLTARQVHYA</sequence>
<dbReference type="SUPFAM" id="SSF161098">
    <property type="entry name" value="MetI-like"/>
    <property type="match status" value="1"/>
</dbReference>
<feature type="transmembrane region" description="Helical" evidence="7">
    <location>
        <begin position="190"/>
        <end position="217"/>
    </location>
</feature>
<dbReference type="GO" id="GO:0055085">
    <property type="term" value="P:transmembrane transport"/>
    <property type="evidence" value="ECO:0007669"/>
    <property type="project" value="InterPro"/>
</dbReference>
<dbReference type="PANTHER" id="PTHR30193">
    <property type="entry name" value="ABC TRANSPORTER PERMEASE PROTEIN"/>
    <property type="match status" value="1"/>
</dbReference>
<organism evidence="9 10">
    <name type="scientific">Rhodopseudomonas palustris</name>
    <dbReference type="NCBI Taxonomy" id="1076"/>
    <lineage>
        <taxon>Bacteria</taxon>
        <taxon>Pseudomonadati</taxon>
        <taxon>Pseudomonadota</taxon>
        <taxon>Alphaproteobacteria</taxon>
        <taxon>Hyphomicrobiales</taxon>
        <taxon>Nitrobacteraceae</taxon>
        <taxon>Rhodopseudomonas</taxon>
    </lineage>
</organism>
<keyword evidence="3" id="KW-1003">Cell membrane</keyword>
<protein>
    <submittedName>
        <fullName evidence="9">Sugar ABC transporter permease</fullName>
    </submittedName>
</protein>
<evidence type="ECO:0000313" key="9">
    <source>
        <dbReference type="EMBL" id="MBI5132742.1"/>
    </source>
</evidence>
<dbReference type="InterPro" id="IPR000515">
    <property type="entry name" value="MetI-like"/>
</dbReference>
<dbReference type="InterPro" id="IPR051393">
    <property type="entry name" value="ABC_transporter_permease"/>
</dbReference>
<dbReference type="PANTHER" id="PTHR30193:SF37">
    <property type="entry name" value="INNER MEMBRANE ABC TRANSPORTER PERMEASE PROTEIN YCJO"/>
    <property type="match status" value="1"/>
</dbReference>
<feature type="transmembrane region" description="Helical" evidence="7">
    <location>
        <begin position="238"/>
        <end position="257"/>
    </location>
</feature>
<keyword evidence="4 7" id="KW-0812">Transmembrane</keyword>
<keyword evidence="2 7" id="KW-0813">Transport</keyword>
<dbReference type="CDD" id="cd06261">
    <property type="entry name" value="TM_PBP2"/>
    <property type="match status" value="1"/>
</dbReference>
<comment type="similarity">
    <text evidence="7">Belongs to the binding-protein-dependent transport system permease family.</text>
</comment>
<dbReference type="PROSITE" id="PS50928">
    <property type="entry name" value="ABC_TM1"/>
    <property type="match status" value="1"/>
</dbReference>
<feature type="transmembrane region" description="Helical" evidence="7">
    <location>
        <begin position="44"/>
        <end position="72"/>
    </location>
</feature>
<evidence type="ECO:0000256" key="1">
    <source>
        <dbReference type="ARBA" id="ARBA00004651"/>
    </source>
</evidence>
<dbReference type="Pfam" id="PF00528">
    <property type="entry name" value="BPD_transp_1"/>
    <property type="match status" value="1"/>
</dbReference>
<feature type="transmembrane region" description="Helical" evidence="7">
    <location>
        <begin position="140"/>
        <end position="160"/>
    </location>
</feature>
<evidence type="ECO:0000256" key="4">
    <source>
        <dbReference type="ARBA" id="ARBA00022692"/>
    </source>
</evidence>
<evidence type="ECO:0000259" key="8">
    <source>
        <dbReference type="PROSITE" id="PS50928"/>
    </source>
</evidence>
<dbReference type="EMBL" id="JACRJB010000068">
    <property type="protein sequence ID" value="MBI5132742.1"/>
    <property type="molecule type" value="Genomic_DNA"/>
</dbReference>
<gene>
    <name evidence="9" type="ORF">HZA66_25165</name>
</gene>
<evidence type="ECO:0000256" key="7">
    <source>
        <dbReference type="RuleBase" id="RU363032"/>
    </source>
</evidence>
<keyword evidence="5 7" id="KW-1133">Transmembrane helix</keyword>
<dbReference type="AlphaFoldDB" id="A0A933VY48"/>
<evidence type="ECO:0000313" key="10">
    <source>
        <dbReference type="Proteomes" id="UP000782519"/>
    </source>
</evidence>
<evidence type="ECO:0000256" key="3">
    <source>
        <dbReference type="ARBA" id="ARBA00022475"/>
    </source>
</evidence>
<accession>A0A933VY48</accession>